<comment type="cofactor">
    <cofactor evidence="1 14">
        <name>heme</name>
        <dbReference type="ChEBI" id="CHEBI:30413"/>
    </cofactor>
</comment>
<dbReference type="Proteomes" id="UP001566132">
    <property type="component" value="Unassembled WGS sequence"/>
</dbReference>
<dbReference type="PRINTS" id="PR00463">
    <property type="entry name" value="EP450I"/>
</dbReference>
<evidence type="ECO:0000256" key="14">
    <source>
        <dbReference type="PIRSR" id="PIRSR602401-1"/>
    </source>
</evidence>
<keyword evidence="17" id="KW-1185">Reference proteome</keyword>
<keyword evidence="8" id="KW-0256">Endoplasmic reticulum</keyword>
<dbReference type="InterPro" id="IPR036396">
    <property type="entry name" value="Cyt_P450_sf"/>
</dbReference>
<evidence type="ECO:0008006" key="18">
    <source>
        <dbReference type="Google" id="ProtNLM"/>
    </source>
</evidence>
<evidence type="ECO:0000313" key="16">
    <source>
        <dbReference type="EMBL" id="KAL1488513.1"/>
    </source>
</evidence>
<evidence type="ECO:0000256" key="1">
    <source>
        <dbReference type="ARBA" id="ARBA00001971"/>
    </source>
</evidence>
<protein>
    <recommendedName>
        <fullName evidence="18">Cytochrome P450 306a1</fullName>
    </recommendedName>
</protein>
<evidence type="ECO:0000256" key="7">
    <source>
        <dbReference type="ARBA" id="ARBA00022723"/>
    </source>
</evidence>
<dbReference type="EMBL" id="JBDJPC010000014">
    <property type="protein sequence ID" value="KAL1488513.1"/>
    <property type="molecule type" value="Genomic_DNA"/>
</dbReference>
<evidence type="ECO:0000256" key="2">
    <source>
        <dbReference type="ARBA" id="ARBA00003690"/>
    </source>
</evidence>
<evidence type="ECO:0000256" key="13">
    <source>
        <dbReference type="ARBA" id="ARBA00023136"/>
    </source>
</evidence>
<proteinExistence type="inferred from homology"/>
<keyword evidence="11 14" id="KW-0408">Iron</keyword>
<feature type="signal peptide" evidence="15">
    <location>
        <begin position="1"/>
        <end position="21"/>
    </location>
</feature>
<dbReference type="InterPro" id="IPR002401">
    <property type="entry name" value="Cyt_P450_E_grp-I"/>
</dbReference>
<dbReference type="InterPro" id="IPR050182">
    <property type="entry name" value="Cytochrome_P450_fam2"/>
</dbReference>
<name>A0ABD1E1F4_HYPHA</name>
<keyword evidence="7 14" id="KW-0479">Metal-binding</keyword>
<evidence type="ECO:0000313" key="17">
    <source>
        <dbReference type="Proteomes" id="UP001566132"/>
    </source>
</evidence>
<evidence type="ECO:0000256" key="5">
    <source>
        <dbReference type="ARBA" id="ARBA00010617"/>
    </source>
</evidence>
<dbReference type="PRINTS" id="PR00385">
    <property type="entry name" value="P450"/>
</dbReference>
<evidence type="ECO:0000256" key="3">
    <source>
        <dbReference type="ARBA" id="ARBA00004174"/>
    </source>
</evidence>
<dbReference type="SUPFAM" id="SSF48264">
    <property type="entry name" value="Cytochrome P450"/>
    <property type="match status" value="1"/>
</dbReference>
<evidence type="ECO:0000256" key="8">
    <source>
        <dbReference type="ARBA" id="ARBA00022824"/>
    </source>
</evidence>
<evidence type="ECO:0000256" key="6">
    <source>
        <dbReference type="ARBA" id="ARBA00022617"/>
    </source>
</evidence>
<dbReference type="FunFam" id="1.10.630.10:FF:000238">
    <property type="entry name" value="Cytochrome P450 2A6"/>
    <property type="match status" value="1"/>
</dbReference>
<dbReference type="GO" id="GO:0004497">
    <property type="term" value="F:monooxygenase activity"/>
    <property type="evidence" value="ECO:0007669"/>
    <property type="project" value="UniProtKB-KW"/>
</dbReference>
<evidence type="ECO:0000256" key="9">
    <source>
        <dbReference type="ARBA" id="ARBA00022848"/>
    </source>
</evidence>
<dbReference type="GO" id="GO:0046872">
    <property type="term" value="F:metal ion binding"/>
    <property type="evidence" value="ECO:0007669"/>
    <property type="project" value="UniProtKB-KW"/>
</dbReference>
<comment type="function">
    <text evidence="2">May be involved in the metabolism of insect hormones and in the breakdown of synthetic insecticides.</text>
</comment>
<keyword evidence="9" id="KW-0492">Microsome</keyword>
<feature type="binding site" description="axial binding residue" evidence="14">
    <location>
        <position position="439"/>
    </location>
    <ligand>
        <name>heme</name>
        <dbReference type="ChEBI" id="CHEBI:30413"/>
    </ligand>
    <ligandPart>
        <name>Fe</name>
        <dbReference type="ChEBI" id="CHEBI:18248"/>
    </ligandPart>
</feature>
<evidence type="ECO:0000256" key="11">
    <source>
        <dbReference type="ARBA" id="ARBA00023004"/>
    </source>
</evidence>
<evidence type="ECO:0000256" key="15">
    <source>
        <dbReference type="SAM" id="SignalP"/>
    </source>
</evidence>
<dbReference type="PANTHER" id="PTHR24300:SF403">
    <property type="entry name" value="CYTOCHROME P450 306A1"/>
    <property type="match status" value="1"/>
</dbReference>
<dbReference type="InterPro" id="IPR001128">
    <property type="entry name" value="Cyt_P450"/>
</dbReference>
<gene>
    <name evidence="16" type="ORF">ABEB36_014979</name>
</gene>
<dbReference type="PANTHER" id="PTHR24300">
    <property type="entry name" value="CYTOCHROME P450 508A4-RELATED"/>
    <property type="match status" value="1"/>
</dbReference>
<keyword evidence="6 14" id="KW-0349">Heme</keyword>
<evidence type="ECO:0000256" key="12">
    <source>
        <dbReference type="ARBA" id="ARBA00023033"/>
    </source>
</evidence>
<feature type="chain" id="PRO_5044874502" description="Cytochrome P450 306a1" evidence="15">
    <location>
        <begin position="22"/>
        <end position="494"/>
    </location>
</feature>
<keyword evidence="10" id="KW-0560">Oxidoreductase</keyword>
<dbReference type="Pfam" id="PF00067">
    <property type="entry name" value="p450"/>
    <property type="match status" value="1"/>
</dbReference>
<dbReference type="AlphaFoldDB" id="A0ABD1E1F4"/>
<keyword evidence="13" id="KW-0472">Membrane</keyword>
<reference evidence="16 17" key="1">
    <citation type="submission" date="2024-05" db="EMBL/GenBank/DDBJ databases">
        <title>Genetic variation in Jamaican populations of the coffee berry borer (Hypothenemus hampei).</title>
        <authorList>
            <person name="Errbii M."/>
            <person name="Myrie A."/>
        </authorList>
    </citation>
    <scope>NUCLEOTIDE SEQUENCE [LARGE SCALE GENOMIC DNA]</scope>
    <source>
        <strain evidence="16">JA-Hopewell-2020-01-JO</strain>
        <tissue evidence="16">Whole body</tissue>
    </source>
</reference>
<evidence type="ECO:0000256" key="10">
    <source>
        <dbReference type="ARBA" id="ARBA00023002"/>
    </source>
</evidence>
<comment type="subcellular location">
    <subcellularLocation>
        <location evidence="4">Endoplasmic reticulum membrane</location>
        <topology evidence="4">Peripheral membrane protein</topology>
    </subcellularLocation>
    <subcellularLocation>
        <location evidence="3">Microsome membrane</location>
        <topology evidence="3">Peripheral membrane protein</topology>
    </subcellularLocation>
</comment>
<organism evidence="16 17">
    <name type="scientific">Hypothenemus hampei</name>
    <name type="common">Coffee berry borer</name>
    <dbReference type="NCBI Taxonomy" id="57062"/>
    <lineage>
        <taxon>Eukaryota</taxon>
        <taxon>Metazoa</taxon>
        <taxon>Ecdysozoa</taxon>
        <taxon>Arthropoda</taxon>
        <taxon>Hexapoda</taxon>
        <taxon>Insecta</taxon>
        <taxon>Pterygota</taxon>
        <taxon>Neoptera</taxon>
        <taxon>Endopterygota</taxon>
        <taxon>Coleoptera</taxon>
        <taxon>Polyphaga</taxon>
        <taxon>Cucujiformia</taxon>
        <taxon>Curculionidae</taxon>
        <taxon>Scolytinae</taxon>
        <taxon>Hypothenemus</taxon>
    </lineage>
</organism>
<evidence type="ECO:0000256" key="4">
    <source>
        <dbReference type="ARBA" id="ARBA00004406"/>
    </source>
</evidence>
<dbReference type="GO" id="GO:0005789">
    <property type="term" value="C:endoplasmic reticulum membrane"/>
    <property type="evidence" value="ECO:0007669"/>
    <property type="project" value="UniProtKB-SubCell"/>
</dbReference>
<comment type="similarity">
    <text evidence="5">Belongs to the cytochrome P450 family.</text>
</comment>
<comment type="caution">
    <text evidence="16">The sequence shown here is derived from an EMBL/GenBank/DDBJ whole genome shotgun (WGS) entry which is preliminary data.</text>
</comment>
<accession>A0ABD1E1F4</accession>
<sequence length="494" mass="56707">MFVYLLVTLLCLLLLHNYWKLRNLPPGPWGLPVIGYLPWLDPDAPHLTLATLAKKYGPIYSLSLGSVSTIIISDSKIIKKIFSKDVTTCRAPLYVTHGIMHGKGLICAEVELWKDQRRFVHDWLRNIGASKIGPQKKNMEILILKHTTQLIERLRIEGKDGPIDSHEALRHQIGSLMCELVFAESWSKDDKTWNDLLEQQEAGLKLIGVAGPLNFLPFLRILPMFKRIMSYLLEGQKKAHQIYQNFIDKYEVALSNQACLENNYSLVKAFLEQRNRLSNKEPSAQFYTHEQLRFLMADIFGAGLDTTLATSRWIFLYLALHEDIQTKVRNEIQMIINDRVPTMDDLNSMHFTAACIAEIQRIRPVVPLGMPHGCFDAFEIDGYIVPKGSMIVPLLWSINMNEEQYKNPHQFNPNNFLDLDGQFCKNENFIPFQAGKRMCVGDELGRMLLFLILVSVLRNFQLKLTNKDEASTCGDIGIIMSPKPHKIWFKQIHE</sequence>
<dbReference type="Gene3D" id="1.10.630.10">
    <property type="entry name" value="Cytochrome P450"/>
    <property type="match status" value="1"/>
</dbReference>
<keyword evidence="12" id="KW-0503">Monooxygenase</keyword>
<keyword evidence="15" id="KW-0732">Signal</keyword>